<proteinExistence type="predicted"/>
<dbReference type="PANTHER" id="PTHR11339">
    <property type="entry name" value="EXTRACELLULAR MATRIX GLYCOPROTEIN RELATED"/>
    <property type="match status" value="1"/>
</dbReference>
<dbReference type="FunFam" id="2.10.25.10:FF:000055">
    <property type="entry name" value="alpha-tectorin isoform X1"/>
    <property type="match status" value="2"/>
</dbReference>
<dbReference type="SUPFAM" id="SSF57567">
    <property type="entry name" value="Serine protease inhibitors"/>
    <property type="match status" value="2"/>
</dbReference>
<name>A0AAD1RIF4_PELCU</name>
<dbReference type="InterPro" id="IPR014853">
    <property type="entry name" value="VWF/SSPO/ZAN-like_Cys-rich_dom"/>
</dbReference>
<evidence type="ECO:0000313" key="4">
    <source>
        <dbReference type="EMBL" id="CAH2256564.1"/>
    </source>
</evidence>
<organism evidence="4 5">
    <name type="scientific">Pelobates cultripes</name>
    <name type="common">Western spadefoot toad</name>
    <dbReference type="NCBI Taxonomy" id="61616"/>
    <lineage>
        <taxon>Eukaryota</taxon>
        <taxon>Metazoa</taxon>
        <taxon>Chordata</taxon>
        <taxon>Craniata</taxon>
        <taxon>Vertebrata</taxon>
        <taxon>Euteleostomi</taxon>
        <taxon>Amphibia</taxon>
        <taxon>Batrachia</taxon>
        <taxon>Anura</taxon>
        <taxon>Pelobatoidea</taxon>
        <taxon>Pelobatidae</taxon>
        <taxon>Pelobates</taxon>
    </lineage>
</organism>
<accession>A0AAD1RIF4</accession>
<dbReference type="InterPro" id="IPR002919">
    <property type="entry name" value="TIL_dom"/>
</dbReference>
<dbReference type="Pfam" id="PF08742">
    <property type="entry name" value="C8"/>
    <property type="match status" value="3"/>
</dbReference>
<dbReference type="Pfam" id="PF01826">
    <property type="entry name" value="TIL"/>
    <property type="match status" value="2"/>
</dbReference>
<dbReference type="PANTHER" id="PTHR11339:SF374">
    <property type="entry name" value="ZONADHESIN"/>
    <property type="match status" value="1"/>
</dbReference>
<evidence type="ECO:0000256" key="2">
    <source>
        <dbReference type="ARBA" id="ARBA00023180"/>
    </source>
</evidence>
<evidence type="ECO:0000313" key="5">
    <source>
        <dbReference type="Proteomes" id="UP001295444"/>
    </source>
</evidence>
<dbReference type="InterPro" id="IPR025615">
    <property type="entry name" value="TILa_dom"/>
</dbReference>
<dbReference type="PROSITE" id="PS51233">
    <property type="entry name" value="VWFD"/>
    <property type="match status" value="3"/>
</dbReference>
<feature type="domain" description="VWFD" evidence="3">
    <location>
        <begin position="778"/>
        <end position="958"/>
    </location>
</feature>
<dbReference type="InterPro" id="IPR036084">
    <property type="entry name" value="Ser_inhib-like_sf"/>
</dbReference>
<dbReference type="Gene3D" id="2.10.25.10">
    <property type="entry name" value="Laminin"/>
    <property type="match status" value="2"/>
</dbReference>
<sequence>MCFSLFPGGTCIGYGDPHYFTFDNYPHTFMGNCTYTLTKLCEQNSTLTYFNVEVAHEYRGENTLVSYVKQVTVYVHNYAISLEKDRLVKVNGQIQPLPLNLSPGVSIDLSGQYVAVTVNAGLRVKYDGDHRVEVTLSKVYERKVCGICGNFNNDHRDDTLNLAGQKEDNSISYGNGWQVPSDTHCSLDSDQKFNCSDDVRRKIESYESCGIMLPFDGIFQRCHLIVDPREYFVNCYYDMCALQLDPHTLCIHIQSYADACQEAGAIVLPWRKETFCPLSCPPNSHYEQCGTSCPATCSNPESSPTCNLPCAEGCVCDTGYVLQDKKCVPTAECQGCWDGIKNHPVNFEFWTDDTCSTKCRCPSEGSEFTCTPSSCPDDKHCGITNSIPGCYDQTFGNCLVYGDPHYNTFDKAVHHYMGVCTYTLSKLCSNSTLPYFNIEAKNEHRGNPTVSYIQMVMVDIYNHQITIVKNEPKRVLLNGVWTILPVSLDNGNLTVSRSGKYILVETDFKLTVSYDTDHTVEVNVPTTYFNQTCGICGNFNGDLIDDFMMPNSQQAQDTNQLGNSWKVDDDDPSCTPVPPPPICPPEKEEFYERDTYCGLIRSKDGPFQACLSVINPDRFMSSCVFDLCVLGDAALCNALEAYADACQRAGVSSTWRNSTFCALNCPANSHYNQCTSACPDTCLNQNASSNCTKPCIEGCQCDNGFVLSGSTCAEVNDCGCSYNGTYHQKGDQFWQGECEGQCTCIGNNHVTCNDKKCQANQMCKVQRGVLGCHQSDSTTCHIYGDSHYVTFDGKLYHFQGACTYTTVESCRYSSVNFSITTRNEHRGTLDWTGLNSVAVKIGDQNIVLGKQKNAYASHIEVNGRKITFPAHTGSGILIYNSGPYVVLQTDFGLEVKFDGKHELFVKVHEKFRGQLCGLCGTYTGNIMDDFLKPDGLLAHTSTEFGNSWRIPDDDWECEDYVIIPHPCNPADEKLYEEQCKIILSINGPFEECHFYILPGMYFESCVYDQCATGGDIEQFCNALESYAAACENVGLNLENWKDDTICMEGKKIP</sequence>
<keyword evidence="1" id="KW-1015">Disulfide bond</keyword>
<feature type="domain" description="VWFD" evidence="3">
    <location>
        <begin position="9"/>
        <end position="186"/>
    </location>
</feature>
<keyword evidence="2" id="KW-0325">Glycoprotein</keyword>
<protein>
    <submittedName>
        <fullName evidence="4">C-binding -like</fullName>
    </submittedName>
</protein>
<dbReference type="SMART" id="SM00216">
    <property type="entry name" value="VWD"/>
    <property type="match status" value="3"/>
</dbReference>
<feature type="domain" description="VWFD" evidence="3">
    <location>
        <begin position="396"/>
        <end position="575"/>
    </location>
</feature>
<dbReference type="CDD" id="cd19941">
    <property type="entry name" value="TIL"/>
    <property type="match status" value="2"/>
</dbReference>
<dbReference type="GO" id="GO:0031012">
    <property type="term" value="C:extracellular matrix"/>
    <property type="evidence" value="ECO:0007669"/>
    <property type="project" value="TreeGrafter"/>
</dbReference>
<dbReference type="SMART" id="SM00832">
    <property type="entry name" value="C8"/>
    <property type="match status" value="3"/>
</dbReference>
<dbReference type="Proteomes" id="UP001295444">
    <property type="component" value="Chromosome 02"/>
</dbReference>
<dbReference type="EMBL" id="OW240913">
    <property type="protein sequence ID" value="CAH2256564.1"/>
    <property type="molecule type" value="Genomic_DNA"/>
</dbReference>
<dbReference type="InterPro" id="IPR050780">
    <property type="entry name" value="Mucin_vWF_Thrombospondin_sf"/>
</dbReference>
<gene>
    <name evidence="4" type="ORF">PECUL_23A049474</name>
</gene>
<evidence type="ECO:0000256" key="1">
    <source>
        <dbReference type="ARBA" id="ARBA00023157"/>
    </source>
</evidence>
<dbReference type="AlphaFoldDB" id="A0AAD1RIF4"/>
<dbReference type="Pfam" id="PF12714">
    <property type="entry name" value="TILa"/>
    <property type="match status" value="1"/>
</dbReference>
<dbReference type="GO" id="GO:0005615">
    <property type="term" value="C:extracellular space"/>
    <property type="evidence" value="ECO:0007669"/>
    <property type="project" value="TreeGrafter"/>
</dbReference>
<reference evidence="4" key="1">
    <citation type="submission" date="2022-03" db="EMBL/GenBank/DDBJ databases">
        <authorList>
            <person name="Alioto T."/>
            <person name="Alioto T."/>
            <person name="Gomez Garrido J."/>
        </authorList>
    </citation>
    <scope>NUCLEOTIDE SEQUENCE</scope>
</reference>
<keyword evidence="5" id="KW-1185">Reference proteome</keyword>
<dbReference type="InterPro" id="IPR001846">
    <property type="entry name" value="VWF_type-D"/>
</dbReference>
<evidence type="ECO:0000259" key="3">
    <source>
        <dbReference type="PROSITE" id="PS51233"/>
    </source>
</evidence>
<dbReference type="Pfam" id="PF00094">
    <property type="entry name" value="VWD"/>
    <property type="match status" value="3"/>
</dbReference>